<gene>
    <name evidence="2" type="ORF">D4764_01G0010800</name>
</gene>
<feature type="compositionally biased region" description="Polar residues" evidence="1">
    <location>
        <begin position="135"/>
        <end position="144"/>
    </location>
</feature>
<feature type="region of interest" description="Disordered" evidence="1">
    <location>
        <begin position="122"/>
        <end position="144"/>
    </location>
</feature>
<accession>A0A5C6PP74</accession>
<keyword evidence="3" id="KW-1185">Reference proteome</keyword>
<protein>
    <submittedName>
        <fullName evidence="2">1-phosphatidylinositol 4,5-bisphosphate phosphodiesterase epsilon-1</fullName>
    </submittedName>
</protein>
<comment type="caution">
    <text evidence="2">The sequence shown here is derived from an EMBL/GenBank/DDBJ whole genome shotgun (WGS) entry which is preliminary data.</text>
</comment>
<evidence type="ECO:0000256" key="1">
    <source>
        <dbReference type="SAM" id="MobiDB-lite"/>
    </source>
</evidence>
<feature type="compositionally biased region" description="Polar residues" evidence="1">
    <location>
        <begin position="248"/>
        <end position="258"/>
    </location>
</feature>
<feature type="compositionally biased region" description="Basic residues" evidence="1">
    <location>
        <begin position="223"/>
        <end position="232"/>
    </location>
</feature>
<name>A0A5C6PP74_9TELE</name>
<dbReference type="AlphaFoldDB" id="A0A5C6PP74"/>
<evidence type="ECO:0000313" key="2">
    <source>
        <dbReference type="EMBL" id="TWW81265.1"/>
    </source>
</evidence>
<evidence type="ECO:0000313" key="3">
    <source>
        <dbReference type="Proteomes" id="UP000324091"/>
    </source>
</evidence>
<dbReference type="EMBL" id="RHFK02000001">
    <property type="protein sequence ID" value="TWW81265.1"/>
    <property type="molecule type" value="Genomic_DNA"/>
</dbReference>
<feature type="region of interest" description="Disordered" evidence="1">
    <location>
        <begin position="16"/>
        <end position="37"/>
    </location>
</feature>
<organism evidence="2 3">
    <name type="scientific">Takifugu flavidus</name>
    <name type="common">sansaifugu</name>
    <dbReference type="NCBI Taxonomy" id="433684"/>
    <lineage>
        <taxon>Eukaryota</taxon>
        <taxon>Metazoa</taxon>
        <taxon>Chordata</taxon>
        <taxon>Craniata</taxon>
        <taxon>Vertebrata</taxon>
        <taxon>Euteleostomi</taxon>
        <taxon>Actinopterygii</taxon>
        <taxon>Neopterygii</taxon>
        <taxon>Teleostei</taxon>
        <taxon>Neoteleostei</taxon>
        <taxon>Acanthomorphata</taxon>
        <taxon>Eupercaria</taxon>
        <taxon>Tetraodontiformes</taxon>
        <taxon>Tetradontoidea</taxon>
        <taxon>Tetraodontidae</taxon>
        <taxon>Takifugu</taxon>
    </lineage>
</organism>
<feature type="region of interest" description="Disordered" evidence="1">
    <location>
        <begin position="209"/>
        <end position="232"/>
    </location>
</feature>
<feature type="region of interest" description="Disordered" evidence="1">
    <location>
        <begin position="248"/>
        <end position="280"/>
    </location>
</feature>
<dbReference type="Proteomes" id="UP000324091">
    <property type="component" value="Chromosome 1"/>
</dbReference>
<feature type="region of interest" description="Disordered" evidence="1">
    <location>
        <begin position="169"/>
        <end position="188"/>
    </location>
</feature>
<proteinExistence type="predicted"/>
<sequence length="386" mass="43038">MSTKASQTLAEAAVVDRCSTAPSSSSKPTREVRNTNANQELQRYYDQLWNSNQRSSPPLIFYRKLPCDGEKGLIPNEALSNACLDRSSGGCEEPYPELSTGTDGIANVVPLISSEGTLCQLDSPGEGGQADRNRTGSSHCSSAMSTPQMIPNIDCCLSHTSSHLSPVHSPCFGSSPTQQKQRRGRRSSLPVSMMAFHKQRHREGHFQQYRSKDGYSSLERLNRRPRVNKHSLQKLFPRRASLQTVITTGKSGLSSSPGSRDCSEDSSGSGSGSDGDGEELLDHTEFIRNRKERSTVLVRRFYKNNQKMTKSVCTGTRAIVRALPSGHISEEVWKSVGSYRNWRPTKKEIGPILMCGRRKKDEFRVCREMQRLVWPGIMDQMVRVEH</sequence>
<reference evidence="2 3" key="1">
    <citation type="submission" date="2019-04" db="EMBL/GenBank/DDBJ databases">
        <title>Chromosome genome assembly for Takifugu flavidus.</title>
        <authorList>
            <person name="Xiao S."/>
        </authorList>
    </citation>
    <scope>NUCLEOTIDE SEQUENCE [LARGE SCALE GENOMIC DNA]</scope>
    <source>
        <strain evidence="2">HTHZ2018</strain>
        <tissue evidence="2">Muscle</tissue>
    </source>
</reference>